<keyword evidence="4" id="KW-0238">DNA-binding</keyword>
<dbReference type="Gene3D" id="3.40.50.300">
    <property type="entry name" value="P-loop containing nucleotide triphosphate hydrolases"/>
    <property type="match status" value="1"/>
</dbReference>
<dbReference type="GO" id="GO:0006261">
    <property type="term" value="P:DNA-templated DNA replication"/>
    <property type="evidence" value="ECO:0007669"/>
    <property type="project" value="TreeGrafter"/>
</dbReference>
<evidence type="ECO:0000313" key="6">
    <source>
        <dbReference type="EMBL" id="AIZ02108.1"/>
    </source>
</evidence>
<dbReference type="CDD" id="cd00009">
    <property type="entry name" value="AAA"/>
    <property type="match status" value="1"/>
</dbReference>
<dbReference type="HAMAP" id="MF_04162">
    <property type="entry name" value="T4_Clamp_Loader_L"/>
    <property type="match status" value="1"/>
</dbReference>
<dbReference type="Gene3D" id="1.10.8.60">
    <property type="match status" value="1"/>
</dbReference>
<evidence type="ECO:0000259" key="5">
    <source>
        <dbReference type="SMART" id="SM00382"/>
    </source>
</evidence>
<comment type="similarity">
    <text evidence="4">Belongs to the Tevenvirinae sliding-clamp-loader large subunit family.</text>
</comment>
<keyword evidence="7" id="KW-1185">Reference proteome</keyword>
<dbReference type="EMBL" id="KP007360">
    <property type="protein sequence ID" value="AIZ02108.1"/>
    <property type="molecule type" value="Genomic_DNA"/>
</dbReference>
<sequence length="325" mass="36098">MATVINGLTVNESDFMWEQKYRPGTLSECILPAHDKETLEAIVKKGLIPNLILVSSSPGTGKTTVAKAMCADTNSDMLFVNGSDCRIDFVRNELTRFASSKSIEGRRKVIVIDEFDRAGLAESQRHLRSFMEAYSSNCSIIMTANNIDGIITPLQSRCRVIKFGEATPADQTTMMKEMIHRAVAVCKNEGVEIEDLKVVAALVKHNFPDLRKTINELDRYSAKGVIDSGILSIVTNNRTPIDDVIDALKDRNFKVLRGLAPKHANDYSSFIAKLADEMYGKLTGASIIRMYEIVGENNQYHGIAANTEVHLTYLFAQLAGEMKWL</sequence>
<dbReference type="PANTHER" id="PTHR11669:SF20">
    <property type="entry name" value="REPLICATION FACTOR C SUBUNIT 4"/>
    <property type="match status" value="1"/>
</dbReference>
<dbReference type="GO" id="GO:0016887">
    <property type="term" value="F:ATP hydrolysis activity"/>
    <property type="evidence" value="ECO:0007669"/>
    <property type="project" value="UniProtKB-UniRule"/>
</dbReference>
<dbReference type="InterPro" id="IPR048815">
    <property type="entry name" value="Gp44_lid"/>
</dbReference>
<dbReference type="GO" id="GO:0006281">
    <property type="term" value="P:DNA repair"/>
    <property type="evidence" value="ECO:0007669"/>
    <property type="project" value="TreeGrafter"/>
</dbReference>
<dbReference type="SUPFAM" id="SSF52540">
    <property type="entry name" value="P-loop containing nucleoside triphosphate hydrolases"/>
    <property type="match status" value="1"/>
</dbReference>
<dbReference type="KEGG" id="vg:26633728"/>
<dbReference type="GO" id="GO:0005524">
    <property type="term" value="F:ATP binding"/>
    <property type="evidence" value="ECO:0007669"/>
    <property type="project" value="UniProtKB-UniRule"/>
</dbReference>
<evidence type="ECO:0000256" key="4">
    <source>
        <dbReference type="HAMAP-Rule" id="MF_04162"/>
    </source>
</evidence>
<dbReference type="InterPro" id="IPR050238">
    <property type="entry name" value="DNA_Rep/Repair_Clamp_Loader"/>
</dbReference>
<gene>
    <name evidence="6" type="ORF">VR20_050</name>
</gene>
<dbReference type="InterPro" id="IPR003593">
    <property type="entry name" value="AAA+_ATPase"/>
</dbReference>
<evidence type="ECO:0000256" key="2">
    <source>
        <dbReference type="ARBA" id="ARBA00022741"/>
    </source>
</evidence>
<comment type="subunit">
    <text evidence="4">The sliding-clamp-loader consists of 4 large subunits and 1 small subunit. Interacts with the sliding clamp; this interaction allows the sliding-clamp-loader to open the sliding clamp. Part of the replicase complex that includes the DNA polymerase, the polymerase clamp, the clamp loader complex, the single-stranded DNA binding protein, the primase, the helicase and the helicase assembly factor.</text>
</comment>
<feature type="binding site" evidence="4">
    <location>
        <begin position="18"/>
        <end position="21"/>
    </location>
    <ligand>
        <name>ATP</name>
        <dbReference type="ChEBI" id="CHEBI:30616"/>
    </ligand>
</feature>
<dbReference type="Proteomes" id="UP000030716">
    <property type="component" value="Segment"/>
</dbReference>
<dbReference type="InterPro" id="IPR048817">
    <property type="entry name" value="Gp44_C"/>
</dbReference>
<keyword evidence="3 4" id="KW-0067">ATP-binding</keyword>
<protein>
    <recommendedName>
        <fullName evidence="4">Sliding-clamp-loader large subunit</fullName>
        <ecNumber evidence="4">3.6.4.-</ecNumber>
    </recommendedName>
    <alternativeName>
        <fullName evidence="4">Clamp loader gp44 subunit</fullName>
    </alternativeName>
</protein>
<dbReference type="GeneID" id="26633728"/>
<keyword evidence="2 4" id="KW-0547">Nucleotide-binding</keyword>
<accession>A0A0A7HBY8</accession>
<proteinExistence type="inferred from homology"/>
<name>A0A0A7HBY8_9CAUD</name>
<evidence type="ECO:0000313" key="7">
    <source>
        <dbReference type="Proteomes" id="UP000030716"/>
    </source>
</evidence>
<dbReference type="PANTHER" id="PTHR11669">
    <property type="entry name" value="REPLICATION FACTOR C / DNA POLYMERASE III GAMMA-TAU SUBUNIT"/>
    <property type="match status" value="1"/>
</dbReference>
<comment type="function">
    <text evidence="4">Forms the sliding-clamp-loader together with the small subunit. Functions as an ATPase enzyme. The clamp loader holds the clamp in an open conformation and places it onto the DNA. 4 ATP molecules must bind to the sliding-clamp-loader before the latter can open the sliding clamp. ATP hydrolysis triggers the detachment of the sliding clamp from the sliding-clamp-loader, freeing the sliding clamp to track along DNA.</text>
</comment>
<dbReference type="InterPro" id="IPR046388">
    <property type="entry name" value="T4_Clamp_Loader_L"/>
</dbReference>
<dbReference type="InterPro" id="IPR003959">
    <property type="entry name" value="ATPase_AAA_core"/>
</dbReference>
<keyword evidence="1" id="KW-0235">DNA replication</keyword>
<dbReference type="GO" id="GO:0003689">
    <property type="term" value="F:DNA clamp loader activity"/>
    <property type="evidence" value="ECO:0007669"/>
    <property type="project" value="UniProtKB-UniRule"/>
</dbReference>
<dbReference type="Pfam" id="PF00004">
    <property type="entry name" value="AAA"/>
    <property type="match status" value="1"/>
</dbReference>
<feature type="domain" description="AAA+ ATPase" evidence="5">
    <location>
        <begin position="48"/>
        <end position="167"/>
    </location>
</feature>
<evidence type="ECO:0000256" key="3">
    <source>
        <dbReference type="ARBA" id="ARBA00022840"/>
    </source>
</evidence>
<feature type="binding site" evidence="4">
    <location>
        <position position="211"/>
    </location>
    <ligand>
        <name>ATP</name>
        <dbReference type="ChEBI" id="CHEBI:30616"/>
    </ligand>
</feature>
<dbReference type="SMART" id="SM00382">
    <property type="entry name" value="AAA"/>
    <property type="match status" value="1"/>
</dbReference>
<dbReference type="SMR" id="A0A0A7HBY8"/>
<dbReference type="GO" id="GO:0039693">
    <property type="term" value="P:viral DNA genome replication"/>
    <property type="evidence" value="ECO:0007669"/>
    <property type="project" value="UniProtKB-UniRule"/>
</dbReference>
<evidence type="ECO:0000256" key="1">
    <source>
        <dbReference type="ARBA" id="ARBA00022705"/>
    </source>
</evidence>
<feature type="binding site" evidence="4">
    <location>
        <position position="30"/>
    </location>
    <ligand>
        <name>ATP</name>
        <dbReference type="ChEBI" id="CHEBI:30616"/>
    </ligand>
</feature>
<dbReference type="EC" id="3.6.4.-" evidence="4"/>
<keyword evidence="4" id="KW-0378">Hydrolase</keyword>
<dbReference type="InterPro" id="IPR027417">
    <property type="entry name" value="P-loop_NTPase"/>
</dbReference>
<dbReference type="RefSeq" id="YP_009207229.1">
    <property type="nucleotide sequence ID" value="NC_028894.1"/>
</dbReference>
<keyword evidence="4" id="KW-1194">Viral DNA replication</keyword>
<reference evidence="6 7" key="1">
    <citation type="submission" date="2014-10" db="EMBL/GenBank/DDBJ databases">
        <title>VR bacteriophages - a small but diverse group of low-temperature viruses.</title>
        <authorList>
            <person name="Kaliniene L."/>
            <person name="Meskys R."/>
            <person name="Simoliunas E."/>
            <person name="Zajanckauskaite A."/>
            <person name="Truncaite L."/>
        </authorList>
    </citation>
    <scope>NUCLEOTIDE SEQUENCE [LARGE SCALE GENOMIC DNA]</scope>
</reference>
<dbReference type="Pfam" id="PF21328">
    <property type="entry name" value="Gp44_lid"/>
    <property type="match status" value="1"/>
</dbReference>
<feature type="binding site" evidence="4">
    <location>
        <begin position="59"/>
        <end position="64"/>
    </location>
    <ligand>
        <name>ATP</name>
        <dbReference type="ChEBI" id="CHEBI:30616"/>
    </ligand>
</feature>
<organism evidence="6 7">
    <name type="scientific">Escherichia phage vB_EcoM_VR20</name>
    <dbReference type="NCBI Taxonomy" id="1567027"/>
    <lineage>
        <taxon>Viruses</taxon>
        <taxon>Duplodnaviria</taxon>
        <taxon>Heunggongvirae</taxon>
        <taxon>Uroviricota</taxon>
        <taxon>Caudoviricetes</taxon>
        <taxon>Pantevenvirales</taxon>
        <taxon>Straboviridae</taxon>
        <taxon>Tevenvirinae</taxon>
        <taxon>Gaprivervirus</taxon>
        <taxon>Gaprivervirus vr20</taxon>
    </lineage>
</organism>
<dbReference type="OrthoDB" id="4962at10239"/>
<dbReference type="Gene3D" id="1.20.272.10">
    <property type="match status" value="1"/>
</dbReference>
<dbReference type="Pfam" id="PF21429">
    <property type="entry name" value="Gp44_C"/>
    <property type="match status" value="1"/>
</dbReference>
<dbReference type="GO" id="GO:0003677">
    <property type="term" value="F:DNA binding"/>
    <property type="evidence" value="ECO:0007669"/>
    <property type="project" value="UniProtKB-UniRule"/>
</dbReference>